<dbReference type="GO" id="GO:0008270">
    <property type="term" value="F:zinc ion binding"/>
    <property type="evidence" value="ECO:0007669"/>
    <property type="project" value="InterPro"/>
</dbReference>
<evidence type="ECO:0000259" key="2">
    <source>
        <dbReference type="Pfam" id="PF01878"/>
    </source>
</evidence>
<dbReference type="InterPro" id="IPR002740">
    <property type="entry name" value="EVE_domain"/>
</dbReference>
<keyword evidence="3" id="KW-0378">Hydrolase</keyword>
<dbReference type="InterPro" id="IPR003615">
    <property type="entry name" value="HNH_nuc"/>
</dbReference>
<dbReference type="GO" id="GO:0004519">
    <property type="term" value="F:endonuclease activity"/>
    <property type="evidence" value="ECO:0007669"/>
    <property type="project" value="UniProtKB-KW"/>
</dbReference>
<evidence type="ECO:0000259" key="1">
    <source>
        <dbReference type="Pfam" id="PF01844"/>
    </source>
</evidence>
<dbReference type="Pfam" id="PF01878">
    <property type="entry name" value="EVE"/>
    <property type="match status" value="1"/>
</dbReference>
<dbReference type="Gene3D" id="1.10.30.50">
    <property type="match status" value="1"/>
</dbReference>
<dbReference type="Gene3D" id="3.10.590.10">
    <property type="entry name" value="ph1033 like domains"/>
    <property type="match status" value="1"/>
</dbReference>
<organism evidence="3">
    <name type="scientific">Staphylococcus simulans</name>
    <dbReference type="NCBI Taxonomy" id="1286"/>
    <lineage>
        <taxon>Bacteria</taxon>
        <taxon>Bacillati</taxon>
        <taxon>Bacillota</taxon>
        <taxon>Bacilli</taxon>
        <taxon>Bacillales</taxon>
        <taxon>Staphylococcaceae</taxon>
        <taxon>Staphylococcus</taxon>
    </lineage>
</organism>
<accession>A0A6N3FPV7</accession>
<dbReference type="CDD" id="cd00085">
    <property type="entry name" value="HNHc"/>
    <property type="match status" value="1"/>
</dbReference>
<dbReference type="RefSeq" id="WP_002480253.1">
    <property type="nucleotide sequence ID" value="NZ_CACRUO010000065.1"/>
</dbReference>
<dbReference type="InterPro" id="IPR015947">
    <property type="entry name" value="PUA-like_sf"/>
</dbReference>
<dbReference type="SUPFAM" id="SSF88697">
    <property type="entry name" value="PUA domain-like"/>
    <property type="match status" value="1"/>
</dbReference>
<dbReference type="InterPro" id="IPR002711">
    <property type="entry name" value="HNH"/>
</dbReference>
<sequence length="258" mass="30016">MSNKYWIIPCNVKSYDVIGAFNKLEVVDWKQSNNMKSARPGDKVFIYVSKPYSGIMYMCVINNVNKSTESMEDKEFMIHTENYVNYGNYMELKLLKSKIQTPITLKELQGYGLKGNVQGPRSLKDELLEFILDSFDDGQNVISEENELENFLYKEGKLIESYGTRFERDQALRRKAIEIHGTTCKVCGFNFEDYYGELGKGFIEVHHIKPMYISRKEVNVNPQTDLVPLCPNCHRMIHRKKDSPLEIDELKQLINKAR</sequence>
<dbReference type="GO" id="GO:0003676">
    <property type="term" value="F:nucleic acid binding"/>
    <property type="evidence" value="ECO:0007669"/>
    <property type="project" value="InterPro"/>
</dbReference>
<proteinExistence type="predicted"/>
<dbReference type="Pfam" id="PF01844">
    <property type="entry name" value="HNH"/>
    <property type="match status" value="1"/>
</dbReference>
<evidence type="ECO:0000313" key="3">
    <source>
        <dbReference type="EMBL" id="VYU53563.1"/>
    </source>
</evidence>
<dbReference type="EMBL" id="CACRUO010000065">
    <property type="protein sequence ID" value="VYU53563.1"/>
    <property type="molecule type" value="Genomic_DNA"/>
</dbReference>
<name>A0A6N3FPV7_STASI</name>
<dbReference type="AlphaFoldDB" id="A0A6N3FPV7"/>
<reference evidence="3" key="1">
    <citation type="submission" date="2019-11" db="EMBL/GenBank/DDBJ databases">
        <authorList>
            <person name="Feng L."/>
        </authorList>
    </citation>
    <scope>NUCLEOTIDE SEQUENCE</scope>
    <source>
        <strain evidence="3">SsimulansLFYP27</strain>
    </source>
</reference>
<keyword evidence="3" id="KW-0540">Nuclease</keyword>
<feature type="domain" description="HNH" evidence="1">
    <location>
        <begin position="184"/>
        <end position="239"/>
    </location>
</feature>
<gene>
    <name evidence="3" type="ORF">SSLFYP27_02569</name>
</gene>
<keyword evidence="3" id="KW-0255">Endonuclease</keyword>
<feature type="domain" description="EVE" evidence="2">
    <location>
        <begin position="4"/>
        <end position="109"/>
    </location>
</feature>
<protein>
    <submittedName>
        <fullName evidence="3">HNH endonuclease</fullName>
    </submittedName>
</protein>